<feature type="region of interest" description="Disordered" evidence="6">
    <location>
        <begin position="305"/>
        <end position="338"/>
    </location>
</feature>
<dbReference type="PROSITE" id="PS50293">
    <property type="entry name" value="TPR_REGION"/>
    <property type="match status" value="1"/>
</dbReference>
<evidence type="ECO:0000256" key="5">
    <source>
        <dbReference type="SAM" id="Coils"/>
    </source>
</evidence>
<dbReference type="Pfam" id="PF00515">
    <property type="entry name" value="TPR_1"/>
    <property type="match status" value="1"/>
</dbReference>
<dbReference type="SMART" id="SM00028">
    <property type="entry name" value="TPR"/>
    <property type="match status" value="3"/>
</dbReference>
<protein>
    <submittedName>
        <fullName evidence="9">SGTA homodimerisation domain-containing protein</fullName>
    </submittedName>
</protein>
<proteinExistence type="inferred from homology"/>
<dbReference type="InterPro" id="IPR032374">
    <property type="entry name" value="SGTA_dimer"/>
</dbReference>
<evidence type="ECO:0000256" key="4">
    <source>
        <dbReference type="PROSITE-ProRule" id="PRU00339"/>
    </source>
</evidence>
<dbReference type="PANTHER" id="PTHR45831:SF2">
    <property type="entry name" value="LD24721P"/>
    <property type="match status" value="1"/>
</dbReference>
<dbReference type="InterPro" id="IPR019734">
    <property type="entry name" value="TPR_rpt"/>
</dbReference>
<accession>A0A915IP48</accession>
<dbReference type="Gene3D" id="1.25.40.10">
    <property type="entry name" value="Tetratricopeptide repeat domain"/>
    <property type="match status" value="1"/>
</dbReference>
<keyword evidence="2" id="KW-0677">Repeat</keyword>
<evidence type="ECO:0000313" key="8">
    <source>
        <dbReference type="Proteomes" id="UP000887565"/>
    </source>
</evidence>
<dbReference type="Proteomes" id="UP000887565">
    <property type="component" value="Unplaced"/>
</dbReference>
<dbReference type="Gene3D" id="1.20.5.420">
    <property type="entry name" value="Immunoglobulin FC, subunit C"/>
    <property type="match status" value="1"/>
</dbReference>
<reference evidence="9" key="1">
    <citation type="submission" date="2022-11" db="UniProtKB">
        <authorList>
            <consortium name="WormBaseParasite"/>
        </authorList>
    </citation>
    <scope>IDENTIFICATION</scope>
</reference>
<feature type="compositionally biased region" description="Low complexity" evidence="6">
    <location>
        <begin position="277"/>
        <end position="286"/>
    </location>
</feature>
<feature type="region of interest" description="Disordered" evidence="6">
    <location>
        <begin position="258"/>
        <end position="292"/>
    </location>
</feature>
<dbReference type="PROSITE" id="PS50005">
    <property type="entry name" value="TPR"/>
    <property type="match status" value="2"/>
</dbReference>
<feature type="repeat" description="TPR" evidence="4">
    <location>
        <begin position="81"/>
        <end position="114"/>
    </location>
</feature>
<keyword evidence="3 4" id="KW-0802">TPR repeat</keyword>
<evidence type="ECO:0000256" key="6">
    <source>
        <dbReference type="SAM" id="MobiDB-lite"/>
    </source>
</evidence>
<feature type="compositionally biased region" description="Polar residues" evidence="6">
    <location>
        <begin position="265"/>
        <end position="276"/>
    </location>
</feature>
<feature type="repeat" description="TPR" evidence="4">
    <location>
        <begin position="148"/>
        <end position="181"/>
    </location>
</feature>
<dbReference type="PANTHER" id="PTHR45831">
    <property type="entry name" value="LD24721P"/>
    <property type="match status" value="1"/>
</dbReference>
<organism evidence="8 9">
    <name type="scientific">Romanomermis culicivorax</name>
    <name type="common">Nematode worm</name>
    <dbReference type="NCBI Taxonomy" id="13658"/>
    <lineage>
        <taxon>Eukaryota</taxon>
        <taxon>Metazoa</taxon>
        <taxon>Ecdysozoa</taxon>
        <taxon>Nematoda</taxon>
        <taxon>Enoplea</taxon>
        <taxon>Dorylaimia</taxon>
        <taxon>Mermithida</taxon>
        <taxon>Mermithoidea</taxon>
        <taxon>Mermithidae</taxon>
        <taxon>Romanomermis</taxon>
    </lineage>
</organism>
<name>A0A915IP48_ROMCU</name>
<dbReference type="AlphaFoldDB" id="A0A915IP48"/>
<dbReference type="Pfam" id="PF16546">
    <property type="entry name" value="SGTA_dimer"/>
    <property type="match status" value="1"/>
</dbReference>
<dbReference type="GO" id="GO:0006620">
    <property type="term" value="P:post-translational protein targeting to endoplasmic reticulum membrane"/>
    <property type="evidence" value="ECO:0007669"/>
    <property type="project" value="TreeGrafter"/>
</dbReference>
<feature type="compositionally biased region" description="Pro residues" evidence="6">
    <location>
        <begin position="329"/>
        <end position="338"/>
    </location>
</feature>
<dbReference type="SUPFAM" id="SSF48452">
    <property type="entry name" value="TPR-like"/>
    <property type="match status" value="1"/>
</dbReference>
<dbReference type="GO" id="GO:0072380">
    <property type="term" value="C:TRC complex"/>
    <property type="evidence" value="ECO:0007669"/>
    <property type="project" value="TreeGrafter"/>
</dbReference>
<feature type="domain" description="SGTA homodimerisation" evidence="7">
    <location>
        <begin position="7"/>
        <end position="63"/>
    </location>
</feature>
<keyword evidence="8" id="KW-1185">Reference proteome</keyword>
<evidence type="ECO:0000256" key="3">
    <source>
        <dbReference type="ARBA" id="ARBA00022803"/>
    </source>
</evidence>
<sequence length="338" mass="37112">MTSLQERKLIIKIIDFFRSKISSGQLESDQVESLEVALQCLESTFNVNVSDPALQTNVDLLSLFVANVKEKTLTEEAKQQAETLKNEGNNLMKDAKYEEAIQKYSEAIKLHSNPIFFCNRAAAFSKAERHLDAVEDCKIALQLDPSYSKAYGRMGLAYTSLRKFKEARDAYKKALELEPNNESFENNLNIAEEKLREAEQQQTSAGSFPSGFPNFGGAFNPFEMLNNPAFAQMAQQVMSDPNIINMMGNMFGGTPPTAAAADNVNAPTGGSSVNSDPNNTAPNPTATGGGLAGLLQMGQQFASMMQQQNPDLVDQLRRQFQGQNDQDGPPNPDPNTNH</sequence>
<evidence type="ECO:0000256" key="1">
    <source>
        <dbReference type="ARBA" id="ARBA00008175"/>
    </source>
</evidence>
<dbReference type="GO" id="GO:0060090">
    <property type="term" value="F:molecular adaptor activity"/>
    <property type="evidence" value="ECO:0007669"/>
    <property type="project" value="TreeGrafter"/>
</dbReference>
<keyword evidence="5" id="KW-0175">Coiled coil</keyword>
<feature type="coiled-coil region" evidence="5">
    <location>
        <begin position="67"/>
        <end position="94"/>
    </location>
</feature>
<evidence type="ECO:0000313" key="9">
    <source>
        <dbReference type="WBParaSite" id="nRc.2.0.1.t15963-RA"/>
    </source>
</evidence>
<evidence type="ECO:0000256" key="2">
    <source>
        <dbReference type="ARBA" id="ARBA00022737"/>
    </source>
</evidence>
<evidence type="ECO:0000259" key="7">
    <source>
        <dbReference type="Pfam" id="PF16546"/>
    </source>
</evidence>
<dbReference type="OMA" id="PHNAVYF"/>
<dbReference type="GO" id="GO:0016020">
    <property type="term" value="C:membrane"/>
    <property type="evidence" value="ECO:0007669"/>
    <property type="project" value="TreeGrafter"/>
</dbReference>
<dbReference type="InterPro" id="IPR011990">
    <property type="entry name" value="TPR-like_helical_dom_sf"/>
</dbReference>
<dbReference type="InterPro" id="IPR047150">
    <property type="entry name" value="SGT"/>
</dbReference>
<dbReference type="WBParaSite" id="nRc.2.0.1.t15963-RA">
    <property type="protein sequence ID" value="nRc.2.0.1.t15963-RA"/>
    <property type="gene ID" value="nRc.2.0.1.g15963"/>
</dbReference>
<comment type="similarity">
    <text evidence="1">Belongs to the SGT family.</text>
</comment>